<feature type="transmembrane region" description="Helical" evidence="7">
    <location>
        <begin position="589"/>
        <end position="611"/>
    </location>
</feature>
<name>E1ZIC5_CHLVA</name>
<feature type="region of interest" description="Disordered" evidence="6">
    <location>
        <begin position="170"/>
        <end position="197"/>
    </location>
</feature>
<dbReference type="EMBL" id="GL433848">
    <property type="protein sequence ID" value="EFN54132.1"/>
    <property type="molecule type" value="Genomic_DNA"/>
</dbReference>
<dbReference type="InterPro" id="IPR008010">
    <property type="entry name" value="Tatp1"/>
</dbReference>
<evidence type="ECO:0000256" key="2">
    <source>
        <dbReference type="ARBA" id="ARBA00008803"/>
    </source>
</evidence>
<dbReference type="GeneID" id="17353688"/>
<evidence type="ECO:0000256" key="1">
    <source>
        <dbReference type="ARBA" id="ARBA00004141"/>
    </source>
</evidence>
<proteinExistence type="inferred from homology"/>
<dbReference type="InParanoid" id="E1ZIC5"/>
<evidence type="ECO:0000256" key="4">
    <source>
        <dbReference type="ARBA" id="ARBA00022989"/>
    </source>
</evidence>
<evidence type="ECO:0000256" key="6">
    <source>
        <dbReference type="SAM" id="MobiDB-lite"/>
    </source>
</evidence>
<dbReference type="Proteomes" id="UP000008141">
    <property type="component" value="Unassembled WGS sequence"/>
</dbReference>
<dbReference type="OrthoDB" id="29023at2759"/>
<keyword evidence="9" id="KW-1185">Reference proteome</keyword>
<protein>
    <submittedName>
        <fullName evidence="8">Uncharacterized protein</fullName>
    </submittedName>
</protein>
<keyword evidence="4 7" id="KW-1133">Transmembrane helix</keyword>
<evidence type="ECO:0000313" key="8">
    <source>
        <dbReference type="EMBL" id="EFN54132.1"/>
    </source>
</evidence>
<feature type="region of interest" description="Disordered" evidence="6">
    <location>
        <begin position="99"/>
        <end position="122"/>
    </location>
</feature>
<evidence type="ECO:0000256" key="7">
    <source>
        <dbReference type="SAM" id="Phobius"/>
    </source>
</evidence>
<feature type="transmembrane region" description="Helical" evidence="7">
    <location>
        <begin position="428"/>
        <end position="452"/>
    </location>
</feature>
<feature type="transmembrane region" description="Helical" evidence="7">
    <location>
        <begin position="342"/>
        <end position="361"/>
    </location>
</feature>
<dbReference type="RefSeq" id="XP_005846234.1">
    <property type="nucleotide sequence ID" value="XM_005846172.1"/>
</dbReference>
<evidence type="ECO:0000256" key="5">
    <source>
        <dbReference type="ARBA" id="ARBA00023136"/>
    </source>
</evidence>
<dbReference type="AlphaFoldDB" id="E1ZIC5"/>
<keyword evidence="5 7" id="KW-0472">Membrane</keyword>
<reference evidence="8 9" key="1">
    <citation type="journal article" date="2010" name="Plant Cell">
        <title>The Chlorella variabilis NC64A genome reveals adaptation to photosymbiosis, coevolution with viruses, and cryptic sex.</title>
        <authorList>
            <person name="Blanc G."/>
            <person name="Duncan G."/>
            <person name="Agarkova I."/>
            <person name="Borodovsky M."/>
            <person name="Gurnon J."/>
            <person name="Kuo A."/>
            <person name="Lindquist E."/>
            <person name="Lucas S."/>
            <person name="Pangilinan J."/>
            <person name="Polle J."/>
            <person name="Salamov A."/>
            <person name="Terry A."/>
            <person name="Yamada T."/>
            <person name="Dunigan D.D."/>
            <person name="Grigoriev I.V."/>
            <person name="Claverie J.M."/>
            <person name="Van Etten J.L."/>
        </authorList>
    </citation>
    <scope>NUCLEOTIDE SEQUENCE [LARGE SCALE GENOMIC DNA]</scope>
    <source>
        <strain evidence="8 9">NC64A</strain>
    </source>
</reference>
<dbReference type="PANTHER" id="PTHR13317:SF4">
    <property type="entry name" value="TRANSMEMBRANE ANTERIOR POSTERIOR TRANSFORMATION PROTEIN 1 HOMOLOG"/>
    <property type="match status" value="1"/>
</dbReference>
<comment type="subcellular location">
    <subcellularLocation>
        <location evidence="1">Membrane</location>
        <topology evidence="1">Multi-pass membrane protein</topology>
    </subcellularLocation>
</comment>
<accession>E1ZIC5</accession>
<organism evidence="9">
    <name type="scientific">Chlorella variabilis</name>
    <name type="common">Green alga</name>
    <dbReference type="NCBI Taxonomy" id="554065"/>
    <lineage>
        <taxon>Eukaryota</taxon>
        <taxon>Viridiplantae</taxon>
        <taxon>Chlorophyta</taxon>
        <taxon>core chlorophytes</taxon>
        <taxon>Trebouxiophyceae</taxon>
        <taxon>Chlorellales</taxon>
        <taxon>Chlorellaceae</taxon>
        <taxon>Chlorella clade</taxon>
        <taxon>Chlorella</taxon>
    </lineage>
</organism>
<dbReference type="Pfam" id="PF05346">
    <property type="entry name" value="DUF747"/>
    <property type="match status" value="1"/>
</dbReference>
<feature type="compositionally biased region" description="Low complexity" evidence="6">
    <location>
        <begin position="69"/>
        <end position="86"/>
    </location>
</feature>
<dbReference type="GO" id="GO:0005789">
    <property type="term" value="C:endoplasmic reticulum membrane"/>
    <property type="evidence" value="ECO:0007669"/>
    <property type="project" value="TreeGrafter"/>
</dbReference>
<evidence type="ECO:0000256" key="3">
    <source>
        <dbReference type="ARBA" id="ARBA00022692"/>
    </source>
</evidence>
<gene>
    <name evidence="8" type="ORF">CHLNCDRAFT_135516</name>
</gene>
<dbReference type="FunCoup" id="E1ZIC5">
    <property type="interactions" value="1358"/>
</dbReference>
<sequence length="687" mass="72736">MEASSAPIPMLGSHQGRLSSDGAPQGDWTTVRKGRRQRRKAAGHVLLAASDFEGSSSGCATPAEDEQPQDLLSSSLPSPQKASSLPQPGLLAQAVERAGSTPLTSPRKVASPHQLASPRQPDSLVDRQEGLAMPREESLSQSALDLHSLGKAPLRSSKSDIASLTISTARQHDGGGLGGLEGIPESARGGGGGGGAGSAAAAGQLCPNLLGFAGVAAGPHQPFAAYLVAELHPGPSYPTPDVVWGQTERDRVYNALVSVPYQLERFLLFGVALCLDSFLAIFTLLPLRVGVALLAVGRSLLAHAKASGGWSGGGESGGRAAGSEPAADRVQRWQVPLRGDQLFDLLVAAMSLGVVLFLWNLNAGTLYFWMKDLTQELLKLSVLYTALELSDKICCSFGVDVMEALAASCTQLAAAWDRRAAYNVACDVLVASLLLLLHGATLMSQAMVFGVAMNSKKNTLVALLIAANFTEIKGKRRWRGHAVCCTVLKRFDATKLYTLACQDVVERFHLLLVLAFVVVEEMGNSGSRAPNPTLLAGCARIYAGEMVIDIIKHAVLGKFNEIRPGVYREFMRDLCDRVSGAQSHNIHKLVGFEPFAPAALFFRIALTAAALRHDGGLAALRPLQAAAVAASAVGLWALLLLAKLGLGYVLKLVAISYVAHYEARRASGRMPLRRATAQQQAAAKKEE</sequence>
<dbReference type="KEGG" id="cvr:CHLNCDRAFT_135516"/>
<comment type="similarity">
    <text evidence="2">Belongs to the TAPT1 family.</text>
</comment>
<dbReference type="eggNOG" id="KOG2490">
    <property type="taxonomic scope" value="Eukaryota"/>
</dbReference>
<feature type="compositionally biased region" description="Gly residues" evidence="6">
    <location>
        <begin position="188"/>
        <end position="197"/>
    </location>
</feature>
<dbReference type="PANTHER" id="PTHR13317">
    <property type="entry name" value="TRANSMEMBRANE ANTERIOR POSTERIOR TRANSFORMATION PROTEIN 1 HOMOLOG"/>
    <property type="match status" value="1"/>
</dbReference>
<evidence type="ECO:0000313" key="9">
    <source>
        <dbReference type="Proteomes" id="UP000008141"/>
    </source>
</evidence>
<feature type="transmembrane region" description="Helical" evidence="7">
    <location>
        <begin position="623"/>
        <end position="642"/>
    </location>
</feature>
<feature type="region of interest" description="Disordered" evidence="6">
    <location>
        <begin position="1"/>
        <end position="86"/>
    </location>
</feature>
<feature type="compositionally biased region" description="Basic residues" evidence="6">
    <location>
        <begin position="32"/>
        <end position="42"/>
    </location>
</feature>
<keyword evidence="3 7" id="KW-0812">Transmembrane</keyword>